<dbReference type="InterPro" id="IPR000847">
    <property type="entry name" value="LysR_HTH_N"/>
</dbReference>
<feature type="domain" description="HTH lysR-type" evidence="5">
    <location>
        <begin position="3"/>
        <end position="60"/>
    </location>
</feature>
<dbReference type="PANTHER" id="PTHR30419">
    <property type="entry name" value="HTH-TYPE TRANSCRIPTIONAL REGULATOR YBHD"/>
    <property type="match status" value="1"/>
</dbReference>
<proteinExistence type="inferred from homology"/>
<evidence type="ECO:0000313" key="6">
    <source>
        <dbReference type="EMBL" id="SAL52744.1"/>
    </source>
</evidence>
<evidence type="ECO:0000313" key="7">
    <source>
        <dbReference type="Proteomes" id="UP000054893"/>
    </source>
</evidence>
<dbReference type="InterPro" id="IPR005119">
    <property type="entry name" value="LysR_subst-bd"/>
</dbReference>
<dbReference type="GO" id="GO:0003700">
    <property type="term" value="F:DNA-binding transcription factor activity"/>
    <property type="evidence" value="ECO:0007669"/>
    <property type="project" value="InterPro"/>
</dbReference>
<dbReference type="GO" id="GO:0003677">
    <property type="term" value="F:DNA binding"/>
    <property type="evidence" value="ECO:0007669"/>
    <property type="project" value="UniProtKB-KW"/>
</dbReference>
<dbReference type="FunFam" id="1.10.10.10:FF:000001">
    <property type="entry name" value="LysR family transcriptional regulator"/>
    <property type="match status" value="1"/>
</dbReference>
<dbReference type="Gene3D" id="3.40.190.10">
    <property type="entry name" value="Periplasmic binding protein-like II"/>
    <property type="match status" value="2"/>
</dbReference>
<comment type="similarity">
    <text evidence="1">Belongs to the LysR transcriptional regulatory family.</text>
</comment>
<dbReference type="CDD" id="cd08421">
    <property type="entry name" value="PBP2_LTTR_like_1"/>
    <property type="match status" value="1"/>
</dbReference>
<reference evidence="6 7" key="1">
    <citation type="submission" date="2016-01" db="EMBL/GenBank/DDBJ databases">
        <authorList>
            <person name="Oliw E.H."/>
        </authorList>
    </citation>
    <scope>NUCLEOTIDE SEQUENCE [LARGE SCALE GENOMIC DNA]</scope>
    <source>
        <strain evidence="6">LMG 22029</strain>
    </source>
</reference>
<evidence type="ECO:0000259" key="5">
    <source>
        <dbReference type="PROSITE" id="PS50931"/>
    </source>
</evidence>
<dbReference type="GO" id="GO:0005829">
    <property type="term" value="C:cytosol"/>
    <property type="evidence" value="ECO:0007669"/>
    <property type="project" value="TreeGrafter"/>
</dbReference>
<dbReference type="PROSITE" id="PS50931">
    <property type="entry name" value="HTH_LYSR"/>
    <property type="match status" value="1"/>
</dbReference>
<keyword evidence="3" id="KW-0238">DNA-binding</keyword>
<dbReference type="Pfam" id="PF03466">
    <property type="entry name" value="LysR_substrate"/>
    <property type="match status" value="1"/>
</dbReference>
<dbReference type="RefSeq" id="WP_060858680.1">
    <property type="nucleotide sequence ID" value="NZ_FCOC02000028.1"/>
</dbReference>
<keyword evidence="2" id="KW-0805">Transcription regulation</keyword>
<dbReference type="InterPro" id="IPR036388">
    <property type="entry name" value="WH-like_DNA-bd_sf"/>
</dbReference>
<dbReference type="SUPFAM" id="SSF46785">
    <property type="entry name" value="Winged helix' DNA-binding domain"/>
    <property type="match status" value="1"/>
</dbReference>
<dbReference type="PANTHER" id="PTHR30419:SF2">
    <property type="entry name" value="LYSR FAMILY TRANSCRIPTIONAL REGULATOR"/>
    <property type="match status" value="1"/>
</dbReference>
<evidence type="ECO:0000256" key="3">
    <source>
        <dbReference type="ARBA" id="ARBA00023125"/>
    </source>
</evidence>
<name>A0A158I846_CABSO</name>
<dbReference type="InterPro" id="IPR050950">
    <property type="entry name" value="HTH-type_LysR_regulators"/>
</dbReference>
<evidence type="ECO:0000256" key="2">
    <source>
        <dbReference type="ARBA" id="ARBA00023015"/>
    </source>
</evidence>
<accession>A0A158I846</accession>
<dbReference type="OrthoDB" id="9785974at2"/>
<evidence type="ECO:0000256" key="4">
    <source>
        <dbReference type="ARBA" id="ARBA00023163"/>
    </source>
</evidence>
<dbReference type="EMBL" id="FCOC02000028">
    <property type="protein sequence ID" value="SAL52744.1"/>
    <property type="molecule type" value="Genomic_DNA"/>
</dbReference>
<keyword evidence="4" id="KW-0804">Transcription</keyword>
<dbReference type="AlphaFoldDB" id="A0A158I846"/>
<dbReference type="Proteomes" id="UP000054893">
    <property type="component" value="Unassembled WGS sequence"/>
</dbReference>
<organism evidence="6 7">
    <name type="scientific">Caballeronia sordidicola</name>
    <name type="common">Burkholderia sordidicola</name>
    <dbReference type="NCBI Taxonomy" id="196367"/>
    <lineage>
        <taxon>Bacteria</taxon>
        <taxon>Pseudomonadati</taxon>
        <taxon>Pseudomonadota</taxon>
        <taxon>Betaproteobacteria</taxon>
        <taxon>Burkholderiales</taxon>
        <taxon>Burkholderiaceae</taxon>
        <taxon>Caballeronia</taxon>
    </lineage>
</organism>
<gene>
    <name evidence="6" type="ORF">AWB64_05710</name>
</gene>
<dbReference type="Gene3D" id="1.10.10.10">
    <property type="entry name" value="Winged helix-like DNA-binding domain superfamily/Winged helix DNA-binding domain"/>
    <property type="match status" value="1"/>
</dbReference>
<protein>
    <submittedName>
        <fullName evidence="6">LysR family transcriptional regulator</fullName>
    </submittedName>
</protein>
<dbReference type="SUPFAM" id="SSF53850">
    <property type="entry name" value="Periplasmic binding protein-like II"/>
    <property type="match status" value="1"/>
</dbReference>
<evidence type="ECO:0000256" key="1">
    <source>
        <dbReference type="ARBA" id="ARBA00009437"/>
    </source>
</evidence>
<dbReference type="InterPro" id="IPR036390">
    <property type="entry name" value="WH_DNA-bd_sf"/>
</dbReference>
<dbReference type="Pfam" id="PF00126">
    <property type="entry name" value="HTH_1"/>
    <property type="match status" value="1"/>
</dbReference>
<sequence>MRIDIESLRVFMAVVEEGSIATASRALHLVASAASKRISDLEKDAGSALFYRHSRGVLPTPAGDALYGHARQIFEQFRQIDTLLSEYSGGIRGHVRLSVTYTAMVHYLPDDLRRFTSEHPELKIELVEKPSDVVVRMVENGVVDFGICAMPDPSLRLTCLPYRVDRLFLVVPVGHPYASRESIGFEETLDHDYVGMQEGASIHTLCTRAAEAANRRLKLRIQVTNFEAVRNMVAAGLGIGVLPEVGIPAHERSRLVSVPLAEPWSDRHLNIVCRELENMPAPARMMVEQLTQSNTPKQLLQS</sequence>